<dbReference type="Proteomes" id="UP000823388">
    <property type="component" value="Chromosome 1K"/>
</dbReference>
<evidence type="ECO:0000313" key="3">
    <source>
        <dbReference type="Proteomes" id="UP000823388"/>
    </source>
</evidence>
<gene>
    <name evidence="2" type="ORF">PVAP13_1KG501905</name>
</gene>
<protein>
    <submittedName>
        <fullName evidence="2">Uncharacterized protein</fullName>
    </submittedName>
</protein>
<organism evidence="2 3">
    <name type="scientific">Panicum virgatum</name>
    <name type="common">Blackwell switchgrass</name>
    <dbReference type="NCBI Taxonomy" id="38727"/>
    <lineage>
        <taxon>Eukaryota</taxon>
        <taxon>Viridiplantae</taxon>
        <taxon>Streptophyta</taxon>
        <taxon>Embryophyta</taxon>
        <taxon>Tracheophyta</taxon>
        <taxon>Spermatophyta</taxon>
        <taxon>Magnoliopsida</taxon>
        <taxon>Liliopsida</taxon>
        <taxon>Poales</taxon>
        <taxon>Poaceae</taxon>
        <taxon>PACMAD clade</taxon>
        <taxon>Panicoideae</taxon>
        <taxon>Panicodae</taxon>
        <taxon>Paniceae</taxon>
        <taxon>Panicinae</taxon>
        <taxon>Panicum</taxon>
        <taxon>Panicum sect. Hiantes</taxon>
    </lineage>
</organism>
<evidence type="ECO:0000313" key="2">
    <source>
        <dbReference type="EMBL" id="KAG2661365.1"/>
    </source>
</evidence>
<proteinExistence type="predicted"/>
<keyword evidence="3" id="KW-1185">Reference proteome</keyword>
<dbReference type="EMBL" id="CM029037">
    <property type="protein sequence ID" value="KAG2661365.1"/>
    <property type="molecule type" value="Genomic_DNA"/>
</dbReference>
<dbReference type="AlphaFoldDB" id="A0A8T0XQM4"/>
<feature type="region of interest" description="Disordered" evidence="1">
    <location>
        <begin position="72"/>
        <end position="98"/>
    </location>
</feature>
<comment type="caution">
    <text evidence="2">The sequence shown here is derived from an EMBL/GenBank/DDBJ whole genome shotgun (WGS) entry which is preliminary data.</text>
</comment>
<evidence type="ECO:0000256" key="1">
    <source>
        <dbReference type="SAM" id="MobiDB-lite"/>
    </source>
</evidence>
<sequence length="147" mass="15860">MKTDEQFDRILKMLEENKQGLAEIKSAMTEMRVAKDEFEAWKPGVDKSVADLQIAVDNLGVRFDQLVSASPSAAKRTGFSTDHPTSEIPESVSQQAPVTAHLVTTSKEAASGPHGHREESYNRGSGFGVVYTVPHPPPVTGSLAALL</sequence>
<reference evidence="2 3" key="1">
    <citation type="submission" date="2020-05" db="EMBL/GenBank/DDBJ databases">
        <title>WGS assembly of Panicum virgatum.</title>
        <authorList>
            <person name="Lovell J.T."/>
            <person name="Jenkins J."/>
            <person name="Shu S."/>
            <person name="Juenger T.E."/>
            <person name="Schmutz J."/>
        </authorList>
    </citation>
    <scope>NUCLEOTIDE SEQUENCE [LARGE SCALE GENOMIC DNA]</scope>
    <source>
        <strain evidence="3">cv. AP13</strain>
    </source>
</reference>
<accession>A0A8T0XQM4</accession>
<name>A0A8T0XQM4_PANVG</name>